<accession>A0A261EX29</accession>
<comment type="caution">
    <text evidence="4">The sequence shown here is derived from an EMBL/GenBank/DDBJ whole genome shotgun (WGS) entry which is preliminary data.</text>
</comment>
<dbReference type="GO" id="GO:0016740">
    <property type="term" value="F:transferase activity"/>
    <property type="evidence" value="ECO:0007669"/>
    <property type="project" value="UniProtKB-KW"/>
</dbReference>
<keyword evidence="5" id="KW-1185">Reference proteome</keyword>
<keyword evidence="4" id="KW-0808">Transferase</keyword>
<comment type="similarity">
    <text evidence="1">Belongs to the glycosyltransferase 2 family.</text>
</comment>
<dbReference type="Pfam" id="PF00535">
    <property type="entry name" value="Glycos_transf_2"/>
    <property type="match status" value="1"/>
</dbReference>
<dbReference type="InterPro" id="IPR029044">
    <property type="entry name" value="Nucleotide-diphossugar_trans"/>
</dbReference>
<dbReference type="PANTHER" id="PTHR48090:SF7">
    <property type="entry name" value="RFBJ PROTEIN"/>
    <property type="match status" value="1"/>
</dbReference>
<proteinExistence type="inferred from homology"/>
<keyword evidence="2" id="KW-1133">Transmembrane helix</keyword>
<dbReference type="Proteomes" id="UP000216454">
    <property type="component" value="Unassembled WGS sequence"/>
</dbReference>
<gene>
    <name evidence="4" type="ORF">PSSU_1031</name>
</gene>
<dbReference type="OrthoDB" id="3177103at2"/>
<keyword evidence="2" id="KW-0472">Membrane</keyword>
<dbReference type="AlphaFoldDB" id="A0A261EX29"/>
<evidence type="ECO:0000256" key="1">
    <source>
        <dbReference type="ARBA" id="ARBA00006739"/>
    </source>
</evidence>
<organism evidence="4 5">
    <name type="scientific">Pseudoscardovia suis</name>
    <dbReference type="NCBI Taxonomy" id="987063"/>
    <lineage>
        <taxon>Bacteria</taxon>
        <taxon>Bacillati</taxon>
        <taxon>Actinomycetota</taxon>
        <taxon>Actinomycetes</taxon>
        <taxon>Bifidobacteriales</taxon>
        <taxon>Bifidobacteriaceae</taxon>
        <taxon>Pseudoscardovia</taxon>
    </lineage>
</organism>
<dbReference type="EMBL" id="MWWQ01000008">
    <property type="protein sequence ID" value="OZG51408.1"/>
    <property type="molecule type" value="Genomic_DNA"/>
</dbReference>
<feature type="transmembrane region" description="Helical" evidence="2">
    <location>
        <begin position="242"/>
        <end position="262"/>
    </location>
</feature>
<keyword evidence="2" id="KW-0812">Transmembrane</keyword>
<dbReference type="InterPro" id="IPR050256">
    <property type="entry name" value="Glycosyltransferase_2"/>
</dbReference>
<dbReference type="Gene3D" id="3.90.550.10">
    <property type="entry name" value="Spore Coat Polysaccharide Biosynthesis Protein SpsA, Chain A"/>
    <property type="match status" value="1"/>
</dbReference>
<sequence length="343" mass="38502">MPETKEQLSPKAAASSIAVLIPCYNEEVTIGKVVRDFHAALPGATVYVYDNNSTDATAEIARREGAVVRREPRQGKGNVVRAMFNQVDADIYVMVDGDDTYPAEESVKLVNKIAEGYDMVIGDRLSSTYFEENKRPFHNFGNKLVRSFINRFFHANVRDIMTGYRAFSYSYVKTYPCLSRGFEIETEMTIFSLDKNVRIYETPIQYRDRPEGSESKLNTVGDGVKVLNTIFSMIRQYKPMPYFNALAAVFGAFGIGFLISVLVEFSQTHMVARFPTLIVSVLLILIALLLFVAGIILDAHARKDRKDYLLWQNLFAQAPGAASAENGVVRGANARDVNTRDKR</sequence>
<protein>
    <submittedName>
        <fullName evidence="4">Glycosyl transferase</fullName>
    </submittedName>
</protein>
<dbReference type="CDD" id="cd04179">
    <property type="entry name" value="DPM_DPG-synthase_like"/>
    <property type="match status" value="1"/>
</dbReference>
<evidence type="ECO:0000313" key="4">
    <source>
        <dbReference type="EMBL" id="OZG51408.1"/>
    </source>
</evidence>
<dbReference type="PANTHER" id="PTHR48090">
    <property type="entry name" value="UNDECAPRENYL-PHOSPHATE 4-DEOXY-4-FORMAMIDO-L-ARABINOSE TRANSFERASE-RELATED"/>
    <property type="match status" value="1"/>
</dbReference>
<evidence type="ECO:0000259" key="3">
    <source>
        <dbReference type="Pfam" id="PF00535"/>
    </source>
</evidence>
<reference evidence="4 5" key="1">
    <citation type="journal article" date="2017" name="BMC Genomics">
        <title>Comparative genomic and phylogenomic analyses of the Bifidobacteriaceae family.</title>
        <authorList>
            <person name="Lugli G.A."/>
            <person name="Milani C."/>
            <person name="Turroni F."/>
            <person name="Duranti S."/>
            <person name="Mancabelli L."/>
            <person name="Mangifesta M."/>
            <person name="Ferrario C."/>
            <person name="Modesto M."/>
            <person name="Mattarelli P."/>
            <person name="Jiri K."/>
            <person name="van Sinderen D."/>
            <person name="Ventura M."/>
        </authorList>
    </citation>
    <scope>NUCLEOTIDE SEQUENCE [LARGE SCALE GENOMIC DNA]</scope>
    <source>
        <strain evidence="4 5">DSM 24744</strain>
    </source>
</reference>
<dbReference type="SUPFAM" id="SSF53448">
    <property type="entry name" value="Nucleotide-diphospho-sugar transferases"/>
    <property type="match status" value="1"/>
</dbReference>
<feature type="domain" description="Glycosyltransferase 2-like" evidence="3">
    <location>
        <begin position="19"/>
        <end position="173"/>
    </location>
</feature>
<evidence type="ECO:0000256" key="2">
    <source>
        <dbReference type="SAM" id="Phobius"/>
    </source>
</evidence>
<evidence type="ECO:0000313" key="5">
    <source>
        <dbReference type="Proteomes" id="UP000216454"/>
    </source>
</evidence>
<name>A0A261EX29_9BIFI</name>
<dbReference type="InterPro" id="IPR001173">
    <property type="entry name" value="Glyco_trans_2-like"/>
</dbReference>
<feature type="transmembrane region" description="Helical" evidence="2">
    <location>
        <begin position="274"/>
        <end position="297"/>
    </location>
</feature>